<organism evidence="3 4">
    <name type="scientific">Paractinoplanes ovalisporus</name>
    <dbReference type="NCBI Taxonomy" id="2810368"/>
    <lineage>
        <taxon>Bacteria</taxon>
        <taxon>Bacillati</taxon>
        <taxon>Actinomycetota</taxon>
        <taxon>Actinomycetes</taxon>
        <taxon>Micromonosporales</taxon>
        <taxon>Micromonosporaceae</taxon>
        <taxon>Paractinoplanes</taxon>
    </lineage>
</organism>
<protein>
    <submittedName>
        <fullName evidence="3">Uncharacterized protein</fullName>
    </submittedName>
</protein>
<gene>
    <name evidence="3" type="ORF">JIG36_51090</name>
</gene>
<feature type="compositionally biased region" description="Pro residues" evidence="1">
    <location>
        <begin position="10"/>
        <end position="22"/>
    </location>
</feature>
<reference evidence="3 4" key="1">
    <citation type="submission" date="2021-01" db="EMBL/GenBank/DDBJ databases">
        <title>Actinoplanes sp. nov. LDG1-06 isolated from lichen.</title>
        <authorList>
            <person name="Saeng-In P."/>
            <person name="Phongsopitanun W."/>
            <person name="Kanchanasin P."/>
            <person name="Yuki M."/>
            <person name="Kudo T."/>
            <person name="Ohkuma M."/>
            <person name="Tanasupawat S."/>
        </authorList>
    </citation>
    <scope>NUCLEOTIDE SEQUENCE [LARGE SCALE GENOMIC DNA]</scope>
    <source>
        <strain evidence="3 4">LDG1-06</strain>
    </source>
</reference>
<sequence length="144" mass="15546">MTQPVDPLRDPIPGPTGSPGPMNPREIPFQDQLNDVGGWLDPLTPGDNAPLGDRLAQRFDGDPSDNHQSSTRQYGNQIFESIADAITEGLGPLASVAKLADKIADLWMPTNIVRCVSGILGVFFVGFAIFLLFKEMKASDLRPA</sequence>
<feature type="transmembrane region" description="Helical" evidence="2">
    <location>
        <begin position="111"/>
        <end position="133"/>
    </location>
</feature>
<evidence type="ECO:0000256" key="1">
    <source>
        <dbReference type="SAM" id="MobiDB-lite"/>
    </source>
</evidence>
<dbReference type="Proteomes" id="UP000632138">
    <property type="component" value="Unassembled WGS sequence"/>
</dbReference>
<name>A0ABS2AVG3_9ACTN</name>
<dbReference type="EMBL" id="JAENHP010000048">
    <property type="protein sequence ID" value="MBM2623865.1"/>
    <property type="molecule type" value="Genomic_DNA"/>
</dbReference>
<keyword evidence="2" id="KW-1133">Transmembrane helix</keyword>
<feature type="region of interest" description="Disordered" evidence="1">
    <location>
        <begin position="1"/>
        <end position="72"/>
    </location>
</feature>
<evidence type="ECO:0000313" key="3">
    <source>
        <dbReference type="EMBL" id="MBM2623865.1"/>
    </source>
</evidence>
<accession>A0ABS2AVG3</accession>
<proteinExistence type="predicted"/>
<keyword evidence="2" id="KW-0812">Transmembrane</keyword>
<feature type="compositionally biased region" description="Basic and acidic residues" evidence="1">
    <location>
        <begin position="55"/>
        <end position="65"/>
    </location>
</feature>
<dbReference type="RefSeq" id="WP_203384216.1">
    <property type="nucleotide sequence ID" value="NZ_JAENHP010000048.1"/>
</dbReference>
<keyword evidence="2" id="KW-0472">Membrane</keyword>
<keyword evidence="4" id="KW-1185">Reference proteome</keyword>
<evidence type="ECO:0000256" key="2">
    <source>
        <dbReference type="SAM" id="Phobius"/>
    </source>
</evidence>
<comment type="caution">
    <text evidence="3">The sequence shown here is derived from an EMBL/GenBank/DDBJ whole genome shotgun (WGS) entry which is preliminary data.</text>
</comment>
<evidence type="ECO:0000313" key="4">
    <source>
        <dbReference type="Proteomes" id="UP000632138"/>
    </source>
</evidence>